<dbReference type="KEGG" id="mear:Mpt1_c07880"/>
<comment type="similarity">
    <text evidence="1">Belongs to the transcriptional regulatory CopG/NikR family.</text>
</comment>
<dbReference type="InterPro" id="IPR013321">
    <property type="entry name" value="Arc_rbn_hlx_hlx"/>
</dbReference>
<dbReference type="PANTHER" id="PTHR34719">
    <property type="entry name" value="NICKEL-RESPONSIVE REGULATOR"/>
    <property type="match status" value="1"/>
</dbReference>
<dbReference type="InterPro" id="IPR010985">
    <property type="entry name" value="Ribbon_hlx_hlx"/>
</dbReference>
<dbReference type="InterPro" id="IPR045865">
    <property type="entry name" value="ACT-like_dom_sf"/>
</dbReference>
<dbReference type="GO" id="GO:0003677">
    <property type="term" value="F:DNA binding"/>
    <property type="evidence" value="ECO:0007669"/>
    <property type="project" value="UniProtKB-KW"/>
</dbReference>
<evidence type="ECO:0000259" key="6">
    <source>
        <dbReference type="Pfam" id="PF08753"/>
    </source>
</evidence>
<evidence type="ECO:0000256" key="2">
    <source>
        <dbReference type="ARBA" id="ARBA00023015"/>
    </source>
</evidence>
<evidence type="ECO:0000256" key="4">
    <source>
        <dbReference type="ARBA" id="ARBA00023163"/>
    </source>
</evidence>
<dbReference type="GeneID" id="24818457"/>
<evidence type="ECO:0000256" key="3">
    <source>
        <dbReference type="ARBA" id="ARBA00023125"/>
    </source>
</evidence>
<dbReference type="Gene3D" id="1.10.1220.10">
    <property type="entry name" value="Met repressor-like"/>
    <property type="match status" value="1"/>
</dbReference>
<dbReference type="InterPro" id="IPR027271">
    <property type="entry name" value="Acetolactate_synth/TF_NikR_C"/>
</dbReference>
<sequence>MVIVSISLSEESAKELDEIQSIFGLKGRSEAVRRAINAAKAEAQTMEDMEGTIEGVLIVVKKDHSDPWMNMIQAKHQNEIRTQLHSHLKDQKCLEVMVISSEAKKLSSMLKEIHSIGKADYVTFVKS</sequence>
<keyword evidence="2" id="KW-0805">Transcription regulation</keyword>
<dbReference type="SUPFAM" id="SSF47598">
    <property type="entry name" value="Ribbon-helix-helix"/>
    <property type="match status" value="1"/>
</dbReference>
<dbReference type="SUPFAM" id="SSF55021">
    <property type="entry name" value="ACT-like"/>
    <property type="match status" value="1"/>
</dbReference>
<keyword evidence="8" id="KW-1185">Reference proteome</keyword>
<keyword evidence="3" id="KW-0238">DNA-binding</keyword>
<dbReference type="RefSeq" id="WP_048112373.1">
    <property type="nucleotide sequence ID" value="NZ_CP010070.1"/>
</dbReference>
<dbReference type="EMBL" id="CP010070">
    <property type="protein sequence ID" value="AIZ56670.1"/>
    <property type="molecule type" value="Genomic_DNA"/>
</dbReference>
<reference evidence="7 8" key="1">
    <citation type="journal article" date="2014" name="Appl. Environ. Microbiol.">
        <title>Comparative Genome Analysis of 'Candidatus Methanoplasma termitum' Indicates a New Mode of Energy Metabolism in the Seventh Order of Methanogens.</title>
        <authorList>
            <person name="Lang K."/>
            <person name="Schuldes J."/>
            <person name="Klingl A."/>
            <person name="Poehlein A."/>
            <person name="Daniel R."/>
            <person name="Brune A."/>
        </authorList>
    </citation>
    <scope>NUCLEOTIDE SEQUENCE [LARGE SCALE GENOMIC DNA]</scope>
    <source>
        <strain evidence="8">Mpt1</strain>
    </source>
</reference>
<dbReference type="PANTHER" id="PTHR34719:SF3">
    <property type="entry name" value="NICKEL-RESPONSIVE REGULATOR-RELATED"/>
    <property type="match status" value="1"/>
</dbReference>
<dbReference type="InterPro" id="IPR050192">
    <property type="entry name" value="CopG/NikR_regulator"/>
</dbReference>
<keyword evidence="4" id="KW-0804">Transcription</keyword>
<dbReference type="InterPro" id="IPR002145">
    <property type="entry name" value="CopG"/>
</dbReference>
<dbReference type="GO" id="GO:0006355">
    <property type="term" value="P:regulation of DNA-templated transcription"/>
    <property type="evidence" value="ECO:0007669"/>
    <property type="project" value="InterPro"/>
</dbReference>
<dbReference type="Proteomes" id="UP000030787">
    <property type="component" value="Chromosome"/>
</dbReference>
<dbReference type="Pfam" id="PF08753">
    <property type="entry name" value="NikR_C"/>
    <property type="match status" value="1"/>
</dbReference>
<protein>
    <submittedName>
        <fullName evidence="7">Putative nickel-responsive regulator</fullName>
    </submittedName>
</protein>
<accession>A0A0A7LBZ0</accession>
<evidence type="ECO:0000313" key="7">
    <source>
        <dbReference type="EMBL" id="AIZ56670.1"/>
    </source>
</evidence>
<dbReference type="CDD" id="cd22231">
    <property type="entry name" value="RHH_NikR_HicB-like"/>
    <property type="match status" value="1"/>
</dbReference>
<dbReference type="Pfam" id="PF01402">
    <property type="entry name" value="RHH_1"/>
    <property type="match status" value="1"/>
</dbReference>
<dbReference type="HOGENOM" id="CLU_113319_0_1_2"/>
<dbReference type="InterPro" id="IPR014864">
    <property type="entry name" value="TF_NikR_Ni-bd_C"/>
</dbReference>
<evidence type="ECO:0000259" key="5">
    <source>
        <dbReference type="Pfam" id="PF01402"/>
    </source>
</evidence>
<proteinExistence type="inferred from homology"/>
<dbReference type="STRING" id="1577791.Mpt1_c07880"/>
<name>A0A0A7LBZ0_9ARCH</name>
<organism evidence="7 8">
    <name type="scientific">Candidatus Methanoplasma termitum</name>
    <dbReference type="NCBI Taxonomy" id="1577791"/>
    <lineage>
        <taxon>Archaea</taxon>
        <taxon>Methanobacteriati</taxon>
        <taxon>Thermoplasmatota</taxon>
        <taxon>Thermoplasmata</taxon>
        <taxon>Methanomassiliicoccales</taxon>
        <taxon>Methanomassiliicoccaceae</taxon>
        <taxon>Candidatus Methanoplasma</taxon>
    </lineage>
</organism>
<dbReference type="AlphaFoldDB" id="A0A0A7LBZ0"/>
<feature type="domain" description="Ribbon-helix-helix protein CopG" evidence="5">
    <location>
        <begin position="3"/>
        <end position="41"/>
    </location>
</feature>
<gene>
    <name evidence="7" type="ORF">Mpt1_c07880</name>
</gene>
<evidence type="ECO:0000313" key="8">
    <source>
        <dbReference type="Proteomes" id="UP000030787"/>
    </source>
</evidence>
<dbReference type="Gene3D" id="3.30.70.1150">
    <property type="entry name" value="ACT-like. Chain A, domain 2"/>
    <property type="match status" value="1"/>
</dbReference>
<evidence type="ECO:0000256" key="1">
    <source>
        <dbReference type="ARBA" id="ARBA00008478"/>
    </source>
</evidence>
<feature type="domain" description="Transcription factor NikR nickel binding C-terminal" evidence="6">
    <location>
        <begin position="69"/>
        <end position="118"/>
    </location>
</feature>